<proteinExistence type="predicted"/>
<evidence type="ECO:0000313" key="2">
    <source>
        <dbReference type="Proteomes" id="UP000236161"/>
    </source>
</evidence>
<gene>
    <name evidence="1" type="ORF">AXF42_Ash015402</name>
</gene>
<keyword evidence="2" id="KW-1185">Reference proteome</keyword>
<dbReference type="EMBL" id="KZ454427">
    <property type="protein sequence ID" value="PKA46111.1"/>
    <property type="molecule type" value="Genomic_DNA"/>
</dbReference>
<reference evidence="1 2" key="1">
    <citation type="journal article" date="2017" name="Nature">
        <title>The Apostasia genome and the evolution of orchids.</title>
        <authorList>
            <person name="Zhang G.Q."/>
            <person name="Liu K.W."/>
            <person name="Li Z."/>
            <person name="Lohaus R."/>
            <person name="Hsiao Y.Y."/>
            <person name="Niu S.C."/>
            <person name="Wang J.Y."/>
            <person name="Lin Y.C."/>
            <person name="Xu Q."/>
            <person name="Chen L.J."/>
            <person name="Yoshida K."/>
            <person name="Fujiwara S."/>
            <person name="Wang Z.W."/>
            <person name="Zhang Y.Q."/>
            <person name="Mitsuda N."/>
            <person name="Wang M."/>
            <person name="Liu G.H."/>
            <person name="Pecoraro L."/>
            <person name="Huang H.X."/>
            <person name="Xiao X.J."/>
            <person name="Lin M."/>
            <person name="Wu X.Y."/>
            <person name="Wu W.L."/>
            <person name="Chen Y.Y."/>
            <person name="Chang S.B."/>
            <person name="Sakamoto S."/>
            <person name="Ohme-Takagi M."/>
            <person name="Yagi M."/>
            <person name="Zeng S.J."/>
            <person name="Shen C.Y."/>
            <person name="Yeh C.M."/>
            <person name="Luo Y.B."/>
            <person name="Tsai W.C."/>
            <person name="Van de Peer Y."/>
            <person name="Liu Z.J."/>
        </authorList>
    </citation>
    <scope>NUCLEOTIDE SEQUENCE [LARGE SCALE GENOMIC DNA]</scope>
    <source>
        <strain evidence="2">cv. Shenzhen</strain>
        <tissue evidence="1">Stem</tissue>
    </source>
</reference>
<dbReference type="Proteomes" id="UP000236161">
    <property type="component" value="Unassembled WGS sequence"/>
</dbReference>
<sequence length="68" mass="8223">MKICRRLNPTKLRFCVKGYIIHEIHRKRDISGARYIMGVNTMDFDFVQRDFSSMRYFIKEISLMQDMA</sequence>
<name>A0A2H9ZS41_9ASPA</name>
<organism evidence="1 2">
    <name type="scientific">Apostasia shenzhenica</name>
    <dbReference type="NCBI Taxonomy" id="1088818"/>
    <lineage>
        <taxon>Eukaryota</taxon>
        <taxon>Viridiplantae</taxon>
        <taxon>Streptophyta</taxon>
        <taxon>Embryophyta</taxon>
        <taxon>Tracheophyta</taxon>
        <taxon>Spermatophyta</taxon>
        <taxon>Magnoliopsida</taxon>
        <taxon>Liliopsida</taxon>
        <taxon>Asparagales</taxon>
        <taxon>Orchidaceae</taxon>
        <taxon>Apostasioideae</taxon>
        <taxon>Apostasia</taxon>
    </lineage>
</organism>
<accession>A0A2H9ZS41</accession>
<dbReference type="AlphaFoldDB" id="A0A2H9ZS41"/>
<evidence type="ECO:0000313" key="1">
    <source>
        <dbReference type="EMBL" id="PKA46111.1"/>
    </source>
</evidence>
<protein>
    <submittedName>
        <fullName evidence="1">Uncharacterized protein</fullName>
    </submittedName>
</protein>